<dbReference type="InterPro" id="IPR028978">
    <property type="entry name" value="Chorismate_lyase_/UTRA_dom_sf"/>
</dbReference>
<dbReference type="InterPro" id="IPR000524">
    <property type="entry name" value="Tscrpt_reg_HTH_GntR"/>
</dbReference>
<dbReference type="PANTHER" id="PTHR44846">
    <property type="entry name" value="MANNOSYL-D-GLYCERATE TRANSPORT/METABOLISM SYSTEM REPRESSOR MNGR-RELATED"/>
    <property type="match status" value="1"/>
</dbReference>
<evidence type="ECO:0000313" key="5">
    <source>
        <dbReference type="EMBL" id="MCQ9210301.1"/>
    </source>
</evidence>
<evidence type="ECO:0000256" key="3">
    <source>
        <dbReference type="ARBA" id="ARBA00023163"/>
    </source>
</evidence>
<keyword evidence="1" id="KW-0805">Transcription regulation</keyword>
<evidence type="ECO:0000313" key="6">
    <source>
        <dbReference type="Proteomes" id="UP001059480"/>
    </source>
</evidence>
<dbReference type="InterPro" id="IPR036390">
    <property type="entry name" value="WH_DNA-bd_sf"/>
</dbReference>
<keyword evidence="2" id="KW-0238">DNA-binding</keyword>
<evidence type="ECO:0000256" key="1">
    <source>
        <dbReference type="ARBA" id="ARBA00023015"/>
    </source>
</evidence>
<reference evidence="5" key="1">
    <citation type="submission" date="2022-07" db="EMBL/GenBank/DDBJ databases">
        <authorList>
            <person name="Jung M.-Y."/>
            <person name="Lee M."/>
        </authorList>
    </citation>
    <scope>NUCLEOTIDE SEQUENCE</scope>
    <source>
        <strain evidence="5">S8</strain>
    </source>
</reference>
<proteinExistence type="predicted"/>
<dbReference type="SUPFAM" id="SSF46785">
    <property type="entry name" value="Winged helix' DNA-binding domain"/>
    <property type="match status" value="1"/>
</dbReference>
<sequence length="236" mass="27568">MNSKPKYIKIYEDIRDKIMSGEYKINQKLADGNTLAKQFQVSAMTVKRALDELVSEGFIVRRQGDGSYVKNWNKGQSSNFYSINGTYIRFPNQVTSKVLKFDIEYPTKEVAEKLSIQESDFIYVINRLRLINDIPSIIEYTYMPITVISNLRIQDVESSIYRYIKEVLQLNVQSSFLNIIGCRPTELEKKHLQLSDTDFLMQVEQIANLDDGRIFEYSIARHIPEEFEFKTLLFNN</sequence>
<name>A0ABT1WP85_9LACT</name>
<dbReference type="EMBL" id="JANHNZ010000006">
    <property type="protein sequence ID" value="MCQ9210301.1"/>
    <property type="molecule type" value="Genomic_DNA"/>
</dbReference>
<dbReference type="SMART" id="SM00866">
    <property type="entry name" value="UTRA"/>
    <property type="match status" value="1"/>
</dbReference>
<gene>
    <name evidence="5" type="ORF">NPA36_07030</name>
</gene>
<evidence type="ECO:0000259" key="4">
    <source>
        <dbReference type="PROSITE" id="PS50949"/>
    </source>
</evidence>
<organism evidence="5 6">
    <name type="scientific">Granulicatella seriolae</name>
    <dbReference type="NCBI Taxonomy" id="2967226"/>
    <lineage>
        <taxon>Bacteria</taxon>
        <taxon>Bacillati</taxon>
        <taxon>Bacillota</taxon>
        <taxon>Bacilli</taxon>
        <taxon>Lactobacillales</taxon>
        <taxon>Carnobacteriaceae</taxon>
        <taxon>Granulicatella</taxon>
    </lineage>
</organism>
<evidence type="ECO:0000256" key="2">
    <source>
        <dbReference type="ARBA" id="ARBA00023125"/>
    </source>
</evidence>
<comment type="caution">
    <text evidence="5">The sequence shown here is derived from an EMBL/GenBank/DDBJ whole genome shotgun (WGS) entry which is preliminary data.</text>
</comment>
<dbReference type="SUPFAM" id="SSF64288">
    <property type="entry name" value="Chorismate lyase-like"/>
    <property type="match status" value="1"/>
</dbReference>
<dbReference type="InterPro" id="IPR050679">
    <property type="entry name" value="Bact_HTH_transcr_reg"/>
</dbReference>
<dbReference type="Gene3D" id="1.10.10.10">
    <property type="entry name" value="Winged helix-like DNA-binding domain superfamily/Winged helix DNA-binding domain"/>
    <property type="match status" value="1"/>
</dbReference>
<reference evidence="5" key="3">
    <citation type="journal article" date="2023" name="Microbiol. Resour. Announc.">
        <title>Draft Genome Sequence of Granulicatella sp. Strain S8, Isolated from a Marine Fish, Seriola quinqueradiata.</title>
        <authorList>
            <person name="Lee M."/>
            <person name="Farooq A."/>
            <person name="Jeong J.B."/>
            <person name="Jung M.Y."/>
        </authorList>
    </citation>
    <scope>NUCLEOTIDE SEQUENCE</scope>
    <source>
        <strain evidence="5">S8</strain>
    </source>
</reference>
<dbReference type="Pfam" id="PF00392">
    <property type="entry name" value="GntR"/>
    <property type="match status" value="1"/>
</dbReference>
<dbReference type="PROSITE" id="PS50949">
    <property type="entry name" value="HTH_GNTR"/>
    <property type="match status" value="1"/>
</dbReference>
<accession>A0ABT1WP85</accession>
<dbReference type="CDD" id="cd07377">
    <property type="entry name" value="WHTH_GntR"/>
    <property type="match status" value="1"/>
</dbReference>
<dbReference type="Proteomes" id="UP001059480">
    <property type="component" value="Unassembled WGS sequence"/>
</dbReference>
<dbReference type="PANTHER" id="PTHR44846:SF5">
    <property type="entry name" value="HTH-TYPE TRANSCRIPTIONAL REGULATOR GMUR"/>
    <property type="match status" value="1"/>
</dbReference>
<keyword evidence="3" id="KW-0804">Transcription</keyword>
<dbReference type="SMART" id="SM00345">
    <property type="entry name" value="HTH_GNTR"/>
    <property type="match status" value="1"/>
</dbReference>
<dbReference type="InterPro" id="IPR036388">
    <property type="entry name" value="WH-like_DNA-bd_sf"/>
</dbReference>
<dbReference type="Gene3D" id="3.40.1410.10">
    <property type="entry name" value="Chorismate lyase-like"/>
    <property type="match status" value="1"/>
</dbReference>
<keyword evidence="6" id="KW-1185">Reference proteome</keyword>
<dbReference type="RefSeq" id="WP_256945413.1">
    <property type="nucleotide sequence ID" value="NZ_JANHNZ010000006.1"/>
</dbReference>
<protein>
    <submittedName>
        <fullName evidence="5">GntR family transcriptional regulator</fullName>
    </submittedName>
</protein>
<reference evidence="5" key="2">
    <citation type="journal article" date="2023" name="Curr. Microbiol.">
        <title>Granulicatella seriolae sp. nov., a Novel Facultative Anaerobe Isolated from Yellowtail Marine Fish.</title>
        <authorList>
            <person name="Lee M."/>
            <person name="Choi Y.J."/>
            <person name="Farooq A."/>
            <person name="Jeong J.B."/>
            <person name="Jung M.Y."/>
        </authorList>
    </citation>
    <scope>NUCLEOTIDE SEQUENCE</scope>
    <source>
        <strain evidence="5">S8</strain>
    </source>
</reference>
<dbReference type="Pfam" id="PF07702">
    <property type="entry name" value="UTRA"/>
    <property type="match status" value="1"/>
</dbReference>
<dbReference type="InterPro" id="IPR011663">
    <property type="entry name" value="UTRA"/>
</dbReference>
<feature type="domain" description="HTH gntR-type" evidence="4">
    <location>
        <begin position="4"/>
        <end position="72"/>
    </location>
</feature>